<gene>
    <name evidence="2" type="ORF">GBAR_LOCUS24117</name>
</gene>
<dbReference type="Pfam" id="PF13646">
    <property type="entry name" value="HEAT_2"/>
    <property type="match status" value="1"/>
</dbReference>
<feature type="signal peptide" evidence="1">
    <location>
        <begin position="1"/>
        <end position="17"/>
    </location>
</feature>
<dbReference type="InterPro" id="IPR011989">
    <property type="entry name" value="ARM-like"/>
</dbReference>
<keyword evidence="3" id="KW-1185">Reference proteome</keyword>
<proteinExistence type="predicted"/>
<keyword evidence="1" id="KW-0732">Signal</keyword>
<sequence>MMIPLVVLLLAGVGCDTKQKGPSNLSVGRSKLIDSGNALEAVEHLERAEQEEVNKLEPRALLLIAYSHGLSTGSASSHGVEAKFKNQREQRIQELTEAEIKQILQILSRPSRVQRDGLQVLVDKGPEASVIILDSLTIGRYPSLHENFPEVLVQIGSDGLDLVLAKLTDETTSPALKVKLVQVLAGIGDAKAIDALKTLQSGTGEATLAMEINTTLYQLGEESYKKDIIAGLSHSDVAARRAAAKAMVNISDVSSKTLIAGLKDTDSEVVTSLVKALEVHRDADAVDELLNILTGGLDKDPKQAAINALDIYGQNKLARGLAKRVTMLLIGGTVSDADTRLRLVQLLKREPFLKQIQVTELYDNLEFKLYEYQKEKEQSELVKSSLKQLLDALQ</sequence>
<dbReference type="Gene3D" id="1.25.10.10">
    <property type="entry name" value="Leucine-rich Repeat Variant"/>
    <property type="match status" value="1"/>
</dbReference>
<evidence type="ECO:0008006" key="4">
    <source>
        <dbReference type="Google" id="ProtNLM"/>
    </source>
</evidence>
<dbReference type="InterPro" id="IPR016024">
    <property type="entry name" value="ARM-type_fold"/>
</dbReference>
<comment type="caution">
    <text evidence="2">The sequence shown here is derived from an EMBL/GenBank/DDBJ whole genome shotgun (WGS) entry which is preliminary data.</text>
</comment>
<protein>
    <recommendedName>
        <fullName evidence="4">HEAT repeat domain-containing protein</fullName>
    </recommendedName>
</protein>
<name>A0AA35X321_GEOBA</name>
<dbReference type="SUPFAM" id="SSF48371">
    <property type="entry name" value="ARM repeat"/>
    <property type="match status" value="1"/>
</dbReference>
<dbReference type="EMBL" id="CASHTH010003333">
    <property type="protein sequence ID" value="CAI8043508.1"/>
    <property type="molecule type" value="Genomic_DNA"/>
</dbReference>
<evidence type="ECO:0000313" key="3">
    <source>
        <dbReference type="Proteomes" id="UP001174909"/>
    </source>
</evidence>
<dbReference type="Proteomes" id="UP001174909">
    <property type="component" value="Unassembled WGS sequence"/>
</dbReference>
<organism evidence="2 3">
    <name type="scientific">Geodia barretti</name>
    <name type="common">Barrett's horny sponge</name>
    <dbReference type="NCBI Taxonomy" id="519541"/>
    <lineage>
        <taxon>Eukaryota</taxon>
        <taxon>Metazoa</taxon>
        <taxon>Porifera</taxon>
        <taxon>Demospongiae</taxon>
        <taxon>Heteroscleromorpha</taxon>
        <taxon>Tetractinellida</taxon>
        <taxon>Astrophorina</taxon>
        <taxon>Geodiidae</taxon>
        <taxon>Geodia</taxon>
    </lineage>
</organism>
<feature type="chain" id="PRO_5041356267" description="HEAT repeat domain-containing protein" evidence="1">
    <location>
        <begin position="18"/>
        <end position="394"/>
    </location>
</feature>
<accession>A0AA35X321</accession>
<evidence type="ECO:0000313" key="2">
    <source>
        <dbReference type="EMBL" id="CAI8043508.1"/>
    </source>
</evidence>
<reference evidence="2" key="1">
    <citation type="submission" date="2023-03" db="EMBL/GenBank/DDBJ databases">
        <authorList>
            <person name="Steffen K."/>
            <person name="Cardenas P."/>
        </authorList>
    </citation>
    <scope>NUCLEOTIDE SEQUENCE</scope>
</reference>
<evidence type="ECO:0000256" key="1">
    <source>
        <dbReference type="SAM" id="SignalP"/>
    </source>
</evidence>
<dbReference type="AlphaFoldDB" id="A0AA35X321"/>